<comment type="function">
    <text evidence="7">E3 ubiquitin-protein ligase which accepts ubiquitin from specific E2 ubiquitin-conjugating enzymes, and transfers it to substrates, generally promoting their degradation by the proteasome. Independently of its E3 ubiquitin-protein ligase activity, acts as an inhibitor of CPSF3 endonuclease activity by blocking CPSF3 active site.</text>
</comment>
<dbReference type="PANTHER" id="PTHR31531">
    <property type="entry name" value="E3 UBIQUITIN-PROTEIN LIGASE E3D FAMILY MEMBER"/>
    <property type="match status" value="1"/>
</dbReference>
<dbReference type="GO" id="GO:0000151">
    <property type="term" value="C:ubiquitin ligase complex"/>
    <property type="evidence" value="ECO:0007669"/>
    <property type="project" value="TreeGrafter"/>
</dbReference>
<reference evidence="9" key="1">
    <citation type="journal article" date="2016" name="Nat. Commun.">
        <title>The channel catfish genome sequence provides insights into the evolution of scale formation in teleosts.</title>
        <authorList>
            <person name="Liu Z."/>
            <person name="Liu S."/>
            <person name="Yao J."/>
            <person name="Bao L."/>
            <person name="Zhang J."/>
            <person name="Li Y."/>
            <person name="Jiang C."/>
            <person name="Sun L."/>
            <person name="Wang R."/>
            <person name="Zhang Y."/>
            <person name="Zhou T."/>
            <person name="Zeng Q."/>
            <person name="Fu Q."/>
            <person name="Gao S."/>
            <person name="Li N."/>
            <person name="Koren S."/>
            <person name="Jiang Y."/>
            <person name="Zimin A."/>
            <person name="Xu P."/>
            <person name="Phillippy A.M."/>
            <person name="Geng X."/>
            <person name="Song L."/>
            <person name="Sun F."/>
            <person name="Li C."/>
            <person name="Wang X."/>
            <person name="Chen A."/>
            <person name="Jin Y."/>
            <person name="Yuan Z."/>
            <person name="Yang Y."/>
            <person name="Tan S."/>
            <person name="Peatman E."/>
            <person name="Lu J."/>
            <person name="Qin Z."/>
            <person name="Dunham R."/>
            <person name="Li Z."/>
            <person name="Sonstegard T."/>
            <person name="Feng J."/>
            <person name="Danzmann R.G."/>
            <person name="Schroeder S."/>
            <person name="Scheffler B."/>
            <person name="Duke M.V."/>
            <person name="Ballard L."/>
            <person name="Kucuktas H."/>
            <person name="Kaltenboeck L."/>
            <person name="Liu H."/>
            <person name="Armbruster J."/>
            <person name="Xie Y."/>
            <person name="Kirby M.L."/>
            <person name="Tian Y."/>
            <person name="Flanagan M.E."/>
            <person name="Mu W."/>
            <person name="Waldbieser G.C."/>
        </authorList>
    </citation>
    <scope>NUCLEOTIDE SEQUENCE [LARGE SCALE GENOMIC DNA]</scope>
    <source>
        <strain evidence="9">SDA103</strain>
    </source>
</reference>
<dbReference type="GO" id="GO:0006513">
    <property type="term" value="P:protein monoubiquitination"/>
    <property type="evidence" value="ECO:0007669"/>
    <property type="project" value="TreeGrafter"/>
</dbReference>
<dbReference type="InterPro" id="IPR019193">
    <property type="entry name" value="UBQ-conj_enz_E2-bd_prot"/>
</dbReference>
<accession>A0A9F7RLK2</accession>
<dbReference type="GO" id="GO:0043161">
    <property type="term" value="P:proteasome-mediated ubiquitin-dependent protein catabolic process"/>
    <property type="evidence" value="ECO:0007669"/>
    <property type="project" value="TreeGrafter"/>
</dbReference>
<comment type="subunit">
    <text evidence="8">Interacts with UBE2C/UbcH10 (E2 ubiquitin-conjugating enzyme). In vitro, interacts with cyclin-B.</text>
</comment>
<dbReference type="GO" id="GO:0005829">
    <property type="term" value="C:cytosol"/>
    <property type="evidence" value="ECO:0007669"/>
    <property type="project" value="TreeGrafter"/>
</dbReference>
<evidence type="ECO:0000256" key="6">
    <source>
        <dbReference type="ARBA" id="ARBA00032298"/>
    </source>
</evidence>
<dbReference type="GO" id="GO:0005634">
    <property type="term" value="C:nucleus"/>
    <property type="evidence" value="ECO:0007669"/>
    <property type="project" value="TreeGrafter"/>
</dbReference>
<dbReference type="Proteomes" id="UP000221080">
    <property type="component" value="Chromosome 1"/>
</dbReference>
<protein>
    <recommendedName>
        <fullName evidence="3">E3 ubiquitin-protein ligase E3D</fullName>
        <ecNumber evidence="2">2.3.2.26</ecNumber>
    </recommendedName>
    <alternativeName>
        <fullName evidence="6">HECT-type E3 ubiquitin transferase E3D</fullName>
    </alternativeName>
    <alternativeName>
        <fullName evidence="5">UbcH10-binding protein with a HECT-like domain</fullName>
    </alternativeName>
    <alternativeName>
        <fullName evidence="4">Ubiquitin-conjugating enzyme E2C-binding protein</fullName>
    </alternativeName>
</protein>
<dbReference type="GO" id="GO:0000209">
    <property type="term" value="P:protein polyubiquitination"/>
    <property type="evidence" value="ECO:0007669"/>
    <property type="project" value="TreeGrafter"/>
</dbReference>
<proteinExistence type="predicted"/>
<evidence type="ECO:0000256" key="5">
    <source>
        <dbReference type="ARBA" id="ARBA00032234"/>
    </source>
</evidence>
<reference evidence="10" key="2">
    <citation type="submission" date="2025-08" db="UniProtKB">
        <authorList>
            <consortium name="RefSeq"/>
        </authorList>
    </citation>
    <scope>IDENTIFICATION</scope>
    <source>
        <tissue evidence="10">Blood</tissue>
    </source>
</reference>
<evidence type="ECO:0000256" key="4">
    <source>
        <dbReference type="ARBA" id="ARBA00029737"/>
    </source>
</evidence>
<dbReference type="PANTHER" id="PTHR31531:SF2">
    <property type="entry name" value="E3 UBIQUITIN-PROTEIN LIGASE E3D"/>
    <property type="match status" value="1"/>
</dbReference>
<dbReference type="GeneID" id="108272336"/>
<dbReference type="OrthoDB" id="66510at2759"/>
<dbReference type="KEGG" id="ipu:108272336"/>
<evidence type="ECO:0000256" key="7">
    <source>
        <dbReference type="ARBA" id="ARBA00053831"/>
    </source>
</evidence>
<evidence type="ECO:0000256" key="2">
    <source>
        <dbReference type="ARBA" id="ARBA00012485"/>
    </source>
</evidence>
<evidence type="ECO:0000313" key="10">
    <source>
        <dbReference type="RefSeq" id="XP_053539156.1"/>
    </source>
</evidence>
<evidence type="ECO:0000256" key="3">
    <source>
        <dbReference type="ARBA" id="ARBA00013646"/>
    </source>
</evidence>
<sequence>MEASKNQGVVFLELRERLQSGLLIIRPDVDASEVNVSSGDSALKIHVPDAIYEVKLPPKVSLVEGSCRKSPELNVDGLHVRVRLKVDQCSEAQDSAIQHLKAQRCYCFLCQSCGAMLLKDRIFRRVLPLPNGNWNTLVDDWCCHPDPFANKKLLPQQEDCLLGDTYFLLTRDSSCDQSLTSRVDSSDVNTGSNLHSRKALGHRNVVLCKNCCAVLGEAVTTDVLKFYITEVVVRQSDDGEYTIPQNRQVLLNCICNTPKYLLHCGNVFKSGVTNFSLEVQHITFLILIIFLSRQQFLETALGSRLVELSSAQSIFRFSIQTPNGKAVIMLWLLNMDTLIASFSEKVISSDILVSASDRHPNKHQSCKAVMAIKVLYLPCTHGQRDEAVDAWEKDISVHPLILPQSTCEEVLQLLSSSTETLPSSLCSMNCYQVAYLRR</sequence>
<comment type="catalytic activity">
    <reaction evidence="1">
        <text>S-ubiquitinyl-[E2 ubiquitin-conjugating enzyme]-L-cysteine + [acceptor protein]-L-lysine = [E2 ubiquitin-conjugating enzyme]-L-cysteine + N(6)-ubiquitinyl-[acceptor protein]-L-lysine.</text>
        <dbReference type="EC" id="2.3.2.26"/>
    </reaction>
</comment>
<dbReference type="GO" id="GO:0051865">
    <property type="term" value="P:protein autoubiquitination"/>
    <property type="evidence" value="ECO:0007669"/>
    <property type="project" value="TreeGrafter"/>
</dbReference>
<evidence type="ECO:0000256" key="1">
    <source>
        <dbReference type="ARBA" id="ARBA00000885"/>
    </source>
</evidence>
<dbReference type="RefSeq" id="XP_053539156.1">
    <property type="nucleotide sequence ID" value="XM_053683181.1"/>
</dbReference>
<dbReference type="GO" id="GO:0030332">
    <property type="term" value="F:cyclin binding"/>
    <property type="evidence" value="ECO:0007669"/>
    <property type="project" value="TreeGrafter"/>
</dbReference>
<name>A0A9F7RLK2_ICTPU</name>
<evidence type="ECO:0000313" key="9">
    <source>
        <dbReference type="Proteomes" id="UP000221080"/>
    </source>
</evidence>
<dbReference type="AlphaFoldDB" id="A0A9F7RLK2"/>
<dbReference type="GO" id="GO:0031624">
    <property type="term" value="F:ubiquitin conjugating enzyme binding"/>
    <property type="evidence" value="ECO:0007669"/>
    <property type="project" value="TreeGrafter"/>
</dbReference>
<dbReference type="CTD" id="90025"/>
<gene>
    <name evidence="10" type="primary">ube3d</name>
</gene>
<evidence type="ECO:0000256" key="8">
    <source>
        <dbReference type="ARBA" id="ARBA00064185"/>
    </source>
</evidence>
<keyword evidence="9" id="KW-1185">Reference proteome</keyword>
<dbReference type="GO" id="GO:0061630">
    <property type="term" value="F:ubiquitin protein ligase activity"/>
    <property type="evidence" value="ECO:0007669"/>
    <property type="project" value="UniProtKB-EC"/>
</dbReference>
<dbReference type="Pfam" id="PF09814">
    <property type="entry name" value="HECT_2"/>
    <property type="match status" value="1"/>
</dbReference>
<organism evidence="9 10">
    <name type="scientific">Ictalurus punctatus</name>
    <name type="common">Channel catfish</name>
    <name type="synonym">Silurus punctatus</name>
    <dbReference type="NCBI Taxonomy" id="7998"/>
    <lineage>
        <taxon>Eukaryota</taxon>
        <taxon>Metazoa</taxon>
        <taxon>Chordata</taxon>
        <taxon>Craniata</taxon>
        <taxon>Vertebrata</taxon>
        <taxon>Euteleostomi</taxon>
        <taxon>Actinopterygii</taxon>
        <taxon>Neopterygii</taxon>
        <taxon>Teleostei</taxon>
        <taxon>Ostariophysi</taxon>
        <taxon>Siluriformes</taxon>
        <taxon>Ictaluridae</taxon>
        <taxon>Ictalurus</taxon>
    </lineage>
</organism>
<dbReference type="EC" id="2.3.2.26" evidence="2"/>